<dbReference type="SUPFAM" id="SSF54211">
    <property type="entry name" value="Ribosomal protein S5 domain 2-like"/>
    <property type="match status" value="1"/>
</dbReference>
<dbReference type="AlphaFoldDB" id="A0A147JUP6"/>
<dbReference type="InterPro" id="IPR006204">
    <property type="entry name" value="GHMP_kinase_N_dom"/>
</dbReference>
<keyword evidence="1" id="KW-0067">ATP-binding</keyword>
<dbReference type="STRING" id="1776334.APZ16_07040"/>
<comment type="caution">
    <text evidence="3">The sequence shown here is derived from an EMBL/GenBank/DDBJ whole genome shotgun (WGS) entry which is preliminary data.</text>
</comment>
<dbReference type="PANTHER" id="PTHR42282">
    <property type="entry name" value="PANTOATE KINASE-RELATED"/>
    <property type="match status" value="1"/>
</dbReference>
<gene>
    <name evidence="3" type="ORF">APZ16_07040</name>
</gene>
<accession>A0A147JUP6</accession>
<proteinExistence type="inferred from homology"/>
<dbReference type="InterPro" id="IPR014721">
    <property type="entry name" value="Ribsml_uS5_D2-typ_fold_subgr"/>
</dbReference>
<comment type="similarity">
    <text evidence="1">Belongs to the GHMP kinase family. PoK subfamily.</text>
</comment>
<dbReference type="Proteomes" id="UP000074294">
    <property type="component" value="Unassembled WGS sequence"/>
</dbReference>
<organism evidence="3 4">
    <name type="scientific">Hadarchaeum yellowstonense</name>
    <dbReference type="NCBI Taxonomy" id="1776334"/>
    <lineage>
        <taxon>Archaea</taxon>
        <taxon>Methanobacteriati</taxon>
        <taxon>Candidatus Hadarchaeota</taxon>
        <taxon>Candidatus Hadarchaeia</taxon>
        <taxon>Candidatus Hadarchaeales</taxon>
        <taxon>Candidatus Hadarchaeaceae</taxon>
        <taxon>Candidatus Hadarchaeum</taxon>
    </lineage>
</organism>
<dbReference type="GO" id="GO:0016301">
    <property type="term" value="F:kinase activity"/>
    <property type="evidence" value="ECO:0007669"/>
    <property type="project" value="UniProtKB-UniRule"/>
</dbReference>
<evidence type="ECO:0000256" key="1">
    <source>
        <dbReference type="HAMAP-Rule" id="MF_02223"/>
    </source>
</evidence>
<dbReference type="PIRSF" id="PIRSF016896">
    <property type="entry name" value="GHMP_arc_MJ0969"/>
    <property type="match status" value="1"/>
</dbReference>
<comment type="function">
    <text evidence="1">Phosphorylates (R)-pantoate to form (R)-4-phosphopantoate in the CoA biosynthesis pathway.</text>
</comment>
<sequence length="321" mass="33480">MIRLAGSLKTGTRRSSASTFVPAHISGFFQPCDAAAPEMMGSRNGGPCLDLGVVTKVGVEISNRTSLSVFINGRPAPEARTTLAAARQILGLVPGSFKVRVDHLCQIPIGSGYGASGAGALGTAISLAEALGLRVPRDRLVTAAHVAEVLCYTGLGDVGAQAFGGLVIGLEPGAPPYGKWRRIPVPRGVRVICATLGPIPSKKFLSDGDFRRRASEIGSLALKRVLKQPDIRGFVAASKAFAENLGLLDEELLELVNLAEKSGAIGASQVMIGRSVFALATGKKVEAVKKAFLEVLKPEALMVAQIYQGARSPRSGSVDRG</sequence>
<keyword evidence="1" id="KW-0547">Nucleotide-binding</keyword>
<keyword evidence="1" id="KW-0173">Coenzyme A biosynthesis</keyword>
<dbReference type="UniPathway" id="UPA00241"/>
<reference evidence="3 4" key="1">
    <citation type="journal article" date="2016" name="Nat. Microbiol.">
        <title>Genomic inference of the metabolism of cosmopolitan subsurface Archaea, Hadesarchaea.</title>
        <authorList>
            <person name="Baker B.J."/>
            <person name="Saw J.H."/>
            <person name="Lind A.E."/>
            <person name="Lazar C.S."/>
            <person name="Hinrichs K.-U."/>
            <person name="Teske A.P."/>
            <person name="Ettema T.J."/>
        </authorList>
    </citation>
    <scope>NUCLEOTIDE SEQUENCE [LARGE SCALE GENOMIC DNA]</scope>
</reference>
<feature type="domain" description="GHMP kinase N-terminal" evidence="2">
    <location>
        <begin position="91"/>
        <end position="165"/>
    </location>
</feature>
<dbReference type="GO" id="GO:0015937">
    <property type="term" value="P:coenzyme A biosynthetic process"/>
    <property type="evidence" value="ECO:0007669"/>
    <property type="project" value="UniProtKB-UniRule"/>
</dbReference>
<dbReference type="PANTHER" id="PTHR42282:SF1">
    <property type="entry name" value="PANTOATE KINASE"/>
    <property type="match status" value="1"/>
</dbReference>
<dbReference type="EC" id="2.7.1.169" evidence="1"/>
<dbReference type="InterPro" id="IPR012043">
    <property type="entry name" value="PoK"/>
</dbReference>
<comment type="pathway">
    <text evidence="1">Cofactor biosynthesis; coenzyme A biosynthesis.</text>
</comment>
<evidence type="ECO:0000313" key="3">
    <source>
        <dbReference type="EMBL" id="KUO40161.1"/>
    </source>
</evidence>
<keyword evidence="1" id="KW-0808">Transferase</keyword>
<evidence type="ECO:0000259" key="2">
    <source>
        <dbReference type="Pfam" id="PF00288"/>
    </source>
</evidence>
<dbReference type="Gene3D" id="3.30.230.10">
    <property type="match status" value="1"/>
</dbReference>
<protein>
    <recommendedName>
        <fullName evidence="1">Pantoate kinase</fullName>
        <shortName evidence="1">PoK</shortName>
        <ecNumber evidence="1">2.7.1.169</ecNumber>
    </recommendedName>
</protein>
<dbReference type="Pfam" id="PF00288">
    <property type="entry name" value="GHMP_kinases_N"/>
    <property type="match status" value="1"/>
</dbReference>
<comment type="catalytic activity">
    <reaction evidence="1">
        <text>(R)-pantoate + ATP = (R)-4-phosphopantoate + ADP + H(+)</text>
        <dbReference type="Rhea" id="RHEA:28246"/>
        <dbReference type="ChEBI" id="CHEBI:15378"/>
        <dbReference type="ChEBI" id="CHEBI:15980"/>
        <dbReference type="ChEBI" id="CHEBI:30616"/>
        <dbReference type="ChEBI" id="CHEBI:61294"/>
        <dbReference type="ChEBI" id="CHEBI:456216"/>
        <dbReference type="EC" id="2.7.1.169"/>
    </reaction>
</comment>
<dbReference type="EMBL" id="LQMQ01000047">
    <property type="protein sequence ID" value="KUO40161.1"/>
    <property type="molecule type" value="Genomic_DNA"/>
</dbReference>
<dbReference type="InterPro" id="IPR020568">
    <property type="entry name" value="Ribosomal_Su5_D2-typ_SF"/>
</dbReference>
<keyword evidence="1" id="KW-0418">Kinase</keyword>
<dbReference type="GO" id="GO:0005524">
    <property type="term" value="F:ATP binding"/>
    <property type="evidence" value="ECO:0007669"/>
    <property type="project" value="UniProtKB-KW"/>
</dbReference>
<dbReference type="HAMAP" id="MF_02223">
    <property type="entry name" value="Pantoate_kinase"/>
    <property type="match status" value="1"/>
</dbReference>
<name>A0A147JUP6_HADYE</name>
<evidence type="ECO:0000313" key="4">
    <source>
        <dbReference type="Proteomes" id="UP000074294"/>
    </source>
</evidence>